<organism evidence="2 3">
    <name type="scientific">Prauserella alba</name>
    <dbReference type="NCBI Taxonomy" id="176898"/>
    <lineage>
        <taxon>Bacteria</taxon>
        <taxon>Bacillati</taxon>
        <taxon>Actinomycetota</taxon>
        <taxon>Actinomycetes</taxon>
        <taxon>Pseudonocardiales</taxon>
        <taxon>Pseudonocardiaceae</taxon>
        <taxon>Prauserella</taxon>
    </lineage>
</organism>
<evidence type="ECO:0000313" key="3">
    <source>
        <dbReference type="Proteomes" id="UP001500467"/>
    </source>
</evidence>
<evidence type="ECO:0000256" key="1">
    <source>
        <dbReference type="SAM" id="MobiDB-lite"/>
    </source>
</evidence>
<reference evidence="3" key="1">
    <citation type="journal article" date="2019" name="Int. J. Syst. Evol. Microbiol.">
        <title>The Global Catalogue of Microorganisms (GCM) 10K type strain sequencing project: providing services to taxonomists for standard genome sequencing and annotation.</title>
        <authorList>
            <consortium name="The Broad Institute Genomics Platform"/>
            <consortium name="The Broad Institute Genome Sequencing Center for Infectious Disease"/>
            <person name="Wu L."/>
            <person name="Ma J."/>
        </authorList>
    </citation>
    <scope>NUCLEOTIDE SEQUENCE [LARGE SCALE GENOMIC DNA]</scope>
    <source>
        <strain evidence="3">JCM 13022</strain>
    </source>
</reference>
<evidence type="ECO:0000313" key="2">
    <source>
        <dbReference type="EMBL" id="GAA1206928.1"/>
    </source>
</evidence>
<name>A0ABP4FYQ0_9PSEU</name>
<feature type="compositionally biased region" description="Basic and acidic residues" evidence="1">
    <location>
        <begin position="237"/>
        <end position="257"/>
    </location>
</feature>
<proteinExistence type="predicted"/>
<gene>
    <name evidence="2" type="ORF">GCM10009675_27760</name>
</gene>
<feature type="region of interest" description="Disordered" evidence="1">
    <location>
        <begin position="143"/>
        <end position="387"/>
    </location>
</feature>
<feature type="compositionally biased region" description="Basic and acidic residues" evidence="1">
    <location>
        <begin position="336"/>
        <end position="361"/>
    </location>
</feature>
<protein>
    <submittedName>
        <fullName evidence="2">Uncharacterized protein</fullName>
    </submittedName>
</protein>
<accession>A0ABP4FYQ0</accession>
<feature type="compositionally biased region" description="Basic and acidic residues" evidence="1">
    <location>
        <begin position="205"/>
        <end position="223"/>
    </location>
</feature>
<keyword evidence="3" id="KW-1185">Reference proteome</keyword>
<dbReference type="Proteomes" id="UP001500467">
    <property type="component" value="Unassembled WGS sequence"/>
</dbReference>
<comment type="caution">
    <text evidence="2">The sequence shown here is derived from an EMBL/GenBank/DDBJ whole genome shotgun (WGS) entry which is preliminary data.</text>
</comment>
<feature type="compositionally biased region" description="Basic and acidic residues" evidence="1">
    <location>
        <begin position="271"/>
        <end position="328"/>
    </location>
</feature>
<feature type="compositionally biased region" description="Basic and acidic residues" evidence="1">
    <location>
        <begin position="150"/>
        <end position="170"/>
    </location>
</feature>
<dbReference type="EMBL" id="BAAALM010000008">
    <property type="protein sequence ID" value="GAA1206928.1"/>
    <property type="molecule type" value="Genomic_DNA"/>
</dbReference>
<sequence>MCLDEAEELVTAAQRNHEGFLGAARAECGPDGDVAVGEPEVPHVGAWQPQQRIVGPELLVRQVTADDEDVHRLVGFEAQAQHDPARGELVLDALGDAVPFVEIEARFEFAGFACGLRGDLVVGAGDHEADVEQRLHVALLPQQVGVGPVQRDEADAHGDDDRPGSGRALDDQVAGQARGGIDEADDEDARGETDDGADLHAPPQDAHRGHREDRARQRCGERARQRRGPRHAVGLAERGRHDVGDRERARDLDEERTGVVQHTSGDAACEQGRDTGHDVRGQHHFERRDEEADDQRYLGEGDRPRDAAAHVHVDAELFGGQERRRQQRADPPQVHRALERLPLGDRDGAEYADGQNERGVETEPELVPARRRRSRRPGGFGTGLLTGPRRFVGTGRFGGAGTVPAAGFACGGSGGLACLRARARGRAACLAHATFPFRNRHTVSLVGWMPRSGRQLPANEA</sequence>